<name>A0A1G5I978_9BACT</name>
<proteinExistence type="predicted"/>
<evidence type="ECO:0000256" key="1">
    <source>
        <dbReference type="ARBA" id="ARBA00022729"/>
    </source>
</evidence>
<reference evidence="3 4" key="1">
    <citation type="submission" date="2016-10" db="EMBL/GenBank/DDBJ databases">
        <authorList>
            <person name="de Groot N.N."/>
        </authorList>
    </citation>
    <scope>NUCLEOTIDE SEQUENCE [LARGE SCALE GENOMIC DNA]</scope>
    <source>
        <strain evidence="3 4">AA1</strain>
    </source>
</reference>
<sequence>MMFKKLATMMITAAVAVGFAMPSAAAKLDWTFQSSDRPGIFMYQMAEEFSGWVNEMSKGEIKINVAPTGSVVQYNETMEAVGAGILQGEFTDPSYFAGQDLAFGVIGNTVGAWGHPSEALKFMRYGGGMEIFQELYDRYNVHLVGVVVTGVEAFVSKKPLRGVADLKGLKMRAPEGMVQNVFAAAGAAPVNLPGSEVYTSLEKGVIDAADFSLFSVNQKQGMNDVARYPLFPGFHSMPLQVVTLNKDIWNSLTKNQQTILETAVWRLATEVAWQYEMQDLAAVKEARSQGIEVINWPDAERAKFRNIAREQWDKVTGKSPVAKKYIAAVVTYLSSQGLM</sequence>
<keyword evidence="1 2" id="KW-0732">Signal</keyword>
<dbReference type="PANTHER" id="PTHR33376:SF5">
    <property type="entry name" value="EXTRACYTOPLASMIC SOLUTE RECEPTOR PROTEIN"/>
    <property type="match status" value="1"/>
</dbReference>
<evidence type="ECO:0000313" key="4">
    <source>
        <dbReference type="Proteomes" id="UP000198870"/>
    </source>
</evidence>
<dbReference type="Pfam" id="PF03480">
    <property type="entry name" value="DctP"/>
    <property type="match status" value="1"/>
</dbReference>
<organism evidence="3 4">
    <name type="scientific">Desulfoluna spongiiphila</name>
    <dbReference type="NCBI Taxonomy" id="419481"/>
    <lineage>
        <taxon>Bacteria</taxon>
        <taxon>Pseudomonadati</taxon>
        <taxon>Thermodesulfobacteriota</taxon>
        <taxon>Desulfobacteria</taxon>
        <taxon>Desulfobacterales</taxon>
        <taxon>Desulfolunaceae</taxon>
        <taxon>Desulfoluna</taxon>
    </lineage>
</organism>
<feature type="chain" id="PRO_5011591152" evidence="2">
    <location>
        <begin position="27"/>
        <end position="339"/>
    </location>
</feature>
<dbReference type="Proteomes" id="UP000198870">
    <property type="component" value="Unassembled WGS sequence"/>
</dbReference>
<keyword evidence="4" id="KW-1185">Reference proteome</keyword>
<dbReference type="InterPro" id="IPR038404">
    <property type="entry name" value="TRAP_DctP_sf"/>
</dbReference>
<dbReference type="NCBIfam" id="NF037995">
    <property type="entry name" value="TRAP_S1"/>
    <property type="match status" value="1"/>
</dbReference>
<feature type="signal peptide" evidence="2">
    <location>
        <begin position="1"/>
        <end position="26"/>
    </location>
</feature>
<gene>
    <name evidence="3" type="ORF">SAMN05216233_11881</name>
</gene>
<evidence type="ECO:0000256" key="2">
    <source>
        <dbReference type="SAM" id="SignalP"/>
    </source>
</evidence>
<dbReference type="CDD" id="cd13604">
    <property type="entry name" value="PBP2_TRAP_ketoacid_lactate_like"/>
    <property type="match status" value="1"/>
</dbReference>
<dbReference type="Gene3D" id="3.40.190.170">
    <property type="entry name" value="Bacterial extracellular solute-binding protein, family 7"/>
    <property type="match status" value="1"/>
</dbReference>
<dbReference type="RefSeq" id="WP_217640364.1">
    <property type="nucleotide sequence ID" value="NZ_FMUX01000018.1"/>
</dbReference>
<dbReference type="GO" id="GO:0055085">
    <property type="term" value="P:transmembrane transport"/>
    <property type="evidence" value="ECO:0007669"/>
    <property type="project" value="InterPro"/>
</dbReference>
<protein>
    <submittedName>
        <fullName evidence="3">TRAP-type mannitol/chloroaromatic compound transport system, substrate-binding protein</fullName>
    </submittedName>
</protein>
<dbReference type="PANTHER" id="PTHR33376">
    <property type="match status" value="1"/>
</dbReference>
<dbReference type="EMBL" id="FMUX01000018">
    <property type="protein sequence ID" value="SCY72603.1"/>
    <property type="molecule type" value="Genomic_DNA"/>
</dbReference>
<accession>A0A1G5I978</accession>
<dbReference type="STRING" id="419481.SAMN05216233_11881"/>
<dbReference type="AlphaFoldDB" id="A0A1G5I978"/>
<evidence type="ECO:0000313" key="3">
    <source>
        <dbReference type="EMBL" id="SCY72603.1"/>
    </source>
</evidence>
<dbReference type="InterPro" id="IPR018389">
    <property type="entry name" value="DctP_fam"/>
</dbReference>